<dbReference type="PANTHER" id="PTHR23220:SF133">
    <property type="entry name" value="INTEGRIN ALPHA-PS2"/>
    <property type="match status" value="1"/>
</dbReference>
<keyword evidence="1" id="KW-0732">Signal</keyword>
<dbReference type="Pfam" id="PF05345">
    <property type="entry name" value="He_PIG"/>
    <property type="match status" value="2"/>
</dbReference>
<dbReference type="PRINTS" id="PR01185">
    <property type="entry name" value="INTEGRINA"/>
</dbReference>
<organism evidence="4 5">
    <name type="scientific">Leptonema illini</name>
    <dbReference type="NCBI Taxonomy" id="183"/>
    <lineage>
        <taxon>Bacteria</taxon>
        <taxon>Pseudomonadati</taxon>
        <taxon>Spirochaetota</taxon>
        <taxon>Spirochaetia</taxon>
        <taxon>Leptospirales</taxon>
        <taxon>Leptospiraceae</taxon>
        <taxon>Leptonema</taxon>
    </lineage>
</organism>
<dbReference type="InterPro" id="IPR013517">
    <property type="entry name" value="FG-GAP"/>
</dbReference>
<dbReference type="GO" id="GO:0008305">
    <property type="term" value="C:integrin complex"/>
    <property type="evidence" value="ECO:0007669"/>
    <property type="project" value="InterPro"/>
</dbReference>
<evidence type="ECO:0000313" key="4">
    <source>
        <dbReference type="EMBL" id="KAB2934821.1"/>
    </source>
</evidence>
<dbReference type="Pfam" id="PF01839">
    <property type="entry name" value="FG-GAP"/>
    <property type="match status" value="5"/>
</dbReference>
<evidence type="ECO:0000313" key="5">
    <source>
        <dbReference type="Proteomes" id="UP000460298"/>
    </source>
</evidence>
<reference evidence="4 5" key="1">
    <citation type="submission" date="2019-10" db="EMBL/GenBank/DDBJ databases">
        <title>Extracellular Electron Transfer in a Candidatus Methanoperedens spp. Enrichment Culture.</title>
        <authorList>
            <person name="Berger S."/>
            <person name="Rangel Shaw D."/>
            <person name="Berben T."/>
            <person name="In 'T Zandt M."/>
            <person name="Frank J."/>
            <person name="Reimann J."/>
            <person name="Jetten M.S.M."/>
            <person name="Welte C.U."/>
        </authorList>
    </citation>
    <scope>NUCLEOTIDE SEQUENCE [LARGE SCALE GENOMIC DNA]</scope>
    <source>
        <strain evidence="4">SB12</strain>
    </source>
</reference>
<dbReference type="GO" id="GO:0005509">
    <property type="term" value="F:calcium ion binding"/>
    <property type="evidence" value="ECO:0007669"/>
    <property type="project" value="InterPro"/>
</dbReference>
<accession>A0A833H4P0</accession>
<dbReference type="PROSITE" id="PS51470">
    <property type="entry name" value="FG_GAP"/>
    <property type="match status" value="5"/>
</dbReference>
<protein>
    <recommendedName>
        <fullName evidence="6">FG-GAP repeat protein</fullName>
    </recommendedName>
</protein>
<dbReference type="PANTHER" id="PTHR23220">
    <property type="entry name" value="INTEGRIN ALPHA"/>
    <property type="match status" value="1"/>
</dbReference>
<dbReference type="SUPFAM" id="SSF49313">
    <property type="entry name" value="Cadherin-like"/>
    <property type="match status" value="1"/>
</dbReference>
<dbReference type="SMART" id="SM00191">
    <property type="entry name" value="Int_alpha"/>
    <property type="match status" value="7"/>
</dbReference>
<dbReference type="Proteomes" id="UP000460298">
    <property type="component" value="Unassembled WGS sequence"/>
</dbReference>
<dbReference type="GO" id="GO:0007160">
    <property type="term" value="P:cell-matrix adhesion"/>
    <property type="evidence" value="ECO:0007669"/>
    <property type="project" value="TreeGrafter"/>
</dbReference>
<dbReference type="GO" id="GO:0007229">
    <property type="term" value="P:integrin-mediated signaling pathway"/>
    <property type="evidence" value="ECO:0007669"/>
    <property type="project" value="TreeGrafter"/>
</dbReference>
<dbReference type="InterPro" id="IPR015919">
    <property type="entry name" value="Cadherin-like_sf"/>
</dbReference>
<evidence type="ECO:0000256" key="3">
    <source>
        <dbReference type="ARBA" id="ARBA00023180"/>
    </source>
</evidence>
<comment type="caution">
    <text evidence="4">The sequence shown here is derived from an EMBL/GenBank/DDBJ whole genome shotgun (WGS) entry which is preliminary data.</text>
</comment>
<dbReference type="Gene3D" id="2.60.40.10">
    <property type="entry name" value="Immunoglobulins"/>
    <property type="match status" value="2"/>
</dbReference>
<dbReference type="GO" id="GO:0098609">
    <property type="term" value="P:cell-cell adhesion"/>
    <property type="evidence" value="ECO:0007669"/>
    <property type="project" value="TreeGrafter"/>
</dbReference>
<dbReference type="InterPro" id="IPR000413">
    <property type="entry name" value="Integrin_alpha"/>
</dbReference>
<dbReference type="SUPFAM" id="SSF69318">
    <property type="entry name" value="Integrin alpha N-terminal domain"/>
    <property type="match status" value="2"/>
</dbReference>
<dbReference type="InterPro" id="IPR013783">
    <property type="entry name" value="Ig-like_fold"/>
</dbReference>
<keyword evidence="2" id="KW-0677">Repeat</keyword>
<dbReference type="AlphaFoldDB" id="A0A833H4P0"/>
<dbReference type="EMBL" id="WBUI01000002">
    <property type="protein sequence ID" value="KAB2934821.1"/>
    <property type="molecule type" value="Genomic_DNA"/>
</dbReference>
<dbReference type="Gene3D" id="2.130.10.130">
    <property type="entry name" value="Integrin alpha, N-terminal"/>
    <property type="match status" value="3"/>
</dbReference>
<dbReference type="Pfam" id="PF13517">
    <property type="entry name" value="FG-GAP_3"/>
    <property type="match status" value="1"/>
</dbReference>
<proteinExistence type="predicted"/>
<sequence>MLSSALRSPKIIIAIGILSTLINCREHKGIIWFPGIDNEDLPAPLTIAYPQSGYSLILDQEIPEIRPQLTGSSLTDCKAVPTLPDGLTIEPRSCIITGTPSKETHESTYTIIASNRFESASTELRISTILIGTPPSIGFEGSPFTLTKNNAITPLKPDLTGSPTITCHSSPALPAGLSIHSDTCVISGTPTVQQPSQQYTITAENSYGMGTAEIAIIVTGDSEIPTITIENIRNNGTLESGFIVGKATASTTIQLVEASLDDGPYQAVSGTSSWKYKLPTDSSMRYKSMHTIGIRSKDIHGNYSDIITLQFQKGSNKDIDGNGYADVIVGANQYSNNTGRVFIFHSKGTHGINGEYSHQASRIITGEPASGFGTAIASADINGDGYGDLIVSAPSAGNQGRVYVFFSSGDAGIVITSALLASNTITGQSSSWIGNSLDVADFNGDGYADIVVGAYMAANTAGRVYVFHSTGLLGITASSASEATNIINGVPSGPYGRFGYYVATGDINGDGYGDIVVGGRDGNSYAHRAYVFHSSGSEGITASSAESASTIIEGGSTSSFAFSLAVGDINGDRYDDIAVGTTYRSIVYLFHSSGPSGITIFDASSASATVANPTATYFGTTVSLGDLNGDGYADLIVSDHDYASNTGRVYTFHSSGIDGIVSTTAQFASSTITGEMTNSFLGMEALSASDINGDGYQDLLIGARGYDAYAGRVYIFSSGVEGVNSGSVSSASSIISGPSLSSFGISIK</sequence>
<evidence type="ECO:0008006" key="6">
    <source>
        <dbReference type="Google" id="ProtNLM"/>
    </source>
</evidence>
<dbReference type="GO" id="GO:0009897">
    <property type="term" value="C:external side of plasma membrane"/>
    <property type="evidence" value="ECO:0007669"/>
    <property type="project" value="TreeGrafter"/>
</dbReference>
<keyword evidence="3" id="KW-0325">Glycoprotein</keyword>
<dbReference type="GO" id="GO:0033627">
    <property type="term" value="P:cell adhesion mediated by integrin"/>
    <property type="evidence" value="ECO:0007669"/>
    <property type="project" value="TreeGrafter"/>
</dbReference>
<dbReference type="InterPro" id="IPR013519">
    <property type="entry name" value="Int_alpha_beta-p"/>
</dbReference>
<gene>
    <name evidence="4" type="ORF">F9K24_03325</name>
</gene>
<name>A0A833H4P0_9LEPT</name>
<evidence type="ECO:0000256" key="1">
    <source>
        <dbReference type="ARBA" id="ARBA00022729"/>
    </source>
</evidence>
<evidence type="ECO:0000256" key="2">
    <source>
        <dbReference type="ARBA" id="ARBA00022737"/>
    </source>
</evidence>
<dbReference type="InterPro" id="IPR028994">
    <property type="entry name" value="Integrin_alpha_N"/>
</dbReference>
<dbReference type="GO" id="GO:0005178">
    <property type="term" value="F:integrin binding"/>
    <property type="evidence" value="ECO:0007669"/>
    <property type="project" value="TreeGrafter"/>
</dbReference>